<proteinExistence type="predicted"/>
<organism evidence="3">
    <name type="scientific">Candidatus Kentrum sp. SD</name>
    <dbReference type="NCBI Taxonomy" id="2126332"/>
    <lineage>
        <taxon>Bacteria</taxon>
        <taxon>Pseudomonadati</taxon>
        <taxon>Pseudomonadota</taxon>
        <taxon>Gammaproteobacteria</taxon>
        <taxon>Candidatus Kentrum</taxon>
    </lineage>
</organism>
<evidence type="ECO:0000313" key="2">
    <source>
        <dbReference type="EMBL" id="VFK38767.1"/>
    </source>
</evidence>
<feature type="region of interest" description="Disordered" evidence="1">
    <location>
        <begin position="37"/>
        <end position="71"/>
    </location>
</feature>
<evidence type="ECO:0000256" key="1">
    <source>
        <dbReference type="SAM" id="MobiDB-lite"/>
    </source>
</evidence>
<dbReference type="EMBL" id="CAADFR010000027">
    <property type="protein sequence ID" value="VFK38767.1"/>
    <property type="molecule type" value="Genomic_DNA"/>
</dbReference>
<gene>
    <name evidence="3" type="ORF">BECKSD772E_GA0070983_102526</name>
    <name evidence="2" type="ORF">BECKSD772F_GA0070984_102727</name>
</gene>
<evidence type="ECO:0000313" key="3">
    <source>
        <dbReference type="EMBL" id="VFK43441.1"/>
    </source>
</evidence>
<dbReference type="AlphaFoldDB" id="A0A450YPF2"/>
<reference evidence="3" key="1">
    <citation type="submission" date="2019-02" db="EMBL/GenBank/DDBJ databases">
        <authorList>
            <person name="Gruber-Vodicka R. H."/>
            <person name="Seah K. B. B."/>
        </authorList>
    </citation>
    <scope>NUCLEOTIDE SEQUENCE</scope>
    <source>
        <strain evidence="3">BECK_S1320</strain>
        <strain evidence="2">BECK_S1321</strain>
    </source>
</reference>
<protein>
    <submittedName>
        <fullName evidence="3">Uncharacterized protein</fullName>
    </submittedName>
</protein>
<accession>A0A450YPF2</accession>
<dbReference type="EMBL" id="CAADFU010000025">
    <property type="protein sequence ID" value="VFK43441.1"/>
    <property type="molecule type" value="Genomic_DNA"/>
</dbReference>
<sequence>MNYPIRDIREPWLFSFGGPERIMRQGRRVATHVWRRRGSVKKDAGNTISRKKPGKEKRYDEINARDKNVRL</sequence>
<name>A0A450YPF2_9GAMM</name>
<feature type="compositionally biased region" description="Basic and acidic residues" evidence="1">
    <location>
        <begin position="56"/>
        <end position="71"/>
    </location>
</feature>